<evidence type="ECO:0000256" key="1">
    <source>
        <dbReference type="ARBA" id="ARBA00023172"/>
    </source>
</evidence>
<dbReference type="AlphaFoldDB" id="A0A561WF92"/>
<comment type="caution">
    <text evidence="4">The sequence shown here is derived from an EMBL/GenBank/DDBJ whole genome shotgun (WGS) entry which is preliminary data.</text>
</comment>
<keyword evidence="5" id="KW-1185">Reference proteome</keyword>
<reference evidence="4 5" key="1">
    <citation type="submission" date="2019-06" db="EMBL/GenBank/DDBJ databases">
        <title>Sequencing the genomes of 1000 actinobacteria strains.</title>
        <authorList>
            <person name="Klenk H.-P."/>
        </authorList>
    </citation>
    <scope>NUCLEOTIDE SEQUENCE [LARGE SCALE GENOMIC DNA]</scope>
    <source>
        <strain evidence="4 5">DSM 102131</strain>
    </source>
</reference>
<gene>
    <name evidence="4" type="ORF">FHX75_121056</name>
</gene>
<accession>A0A561WF92</accession>
<dbReference type="EMBL" id="VIXA01000002">
    <property type="protein sequence ID" value="TWG22528.1"/>
    <property type="molecule type" value="Genomic_DNA"/>
</dbReference>
<dbReference type="PROSITE" id="PS51898">
    <property type="entry name" value="TYR_RECOMBINASE"/>
    <property type="match status" value="1"/>
</dbReference>
<dbReference type="InterPro" id="IPR013762">
    <property type="entry name" value="Integrase-like_cat_sf"/>
</dbReference>
<evidence type="ECO:0000313" key="5">
    <source>
        <dbReference type="Proteomes" id="UP000319927"/>
    </source>
</evidence>
<dbReference type="Proteomes" id="UP000319927">
    <property type="component" value="Unassembled WGS sequence"/>
</dbReference>
<dbReference type="Pfam" id="PF00589">
    <property type="entry name" value="Phage_integrase"/>
    <property type="match status" value="1"/>
</dbReference>
<dbReference type="InterPro" id="IPR002104">
    <property type="entry name" value="Integrase_catalytic"/>
</dbReference>
<dbReference type="Gene3D" id="1.10.443.10">
    <property type="entry name" value="Intergrase catalytic core"/>
    <property type="match status" value="1"/>
</dbReference>
<evidence type="ECO:0000256" key="2">
    <source>
        <dbReference type="SAM" id="MobiDB-lite"/>
    </source>
</evidence>
<dbReference type="GO" id="GO:0006310">
    <property type="term" value="P:DNA recombination"/>
    <property type="evidence" value="ECO:0007669"/>
    <property type="project" value="UniProtKB-KW"/>
</dbReference>
<dbReference type="GO" id="GO:0015074">
    <property type="term" value="P:DNA integration"/>
    <property type="evidence" value="ECO:0007669"/>
    <property type="project" value="InterPro"/>
</dbReference>
<sequence>MSVPAAILPALCEHLAAFVDDSPEALVFTTPSGRPIWRGNLNKVIGWSTAVGKLGVPGLHFHDLRHTGNTIAARTGASTRELMARMGHDSAQAAMIYQHATSEADRAIAQAVSAAMKAERKKAKKPAAGSSDKAKSKGKKRG</sequence>
<dbReference type="GO" id="GO:0003677">
    <property type="term" value="F:DNA binding"/>
    <property type="evidence" value="ECO:0007669"/>
    <property type="project" value="InterPro"/>
</dbReference>
<evidence type="ECO:0000313" key="4">
    <source>
        <dbReference type="EMBL" id="TWG22528.1"/>
    </source>
</evidence>
<keyword evidence="1" id="KW-0233">DNA recombination</keyword>
<evidence type="ECO:0000259" key="3">
    <source>
        <dbReference type="PROSITE" id="PS51898"/>
    </source>
</evidence>
<dbReference type="CDD" id="cd00397">
    <property type="entry name" value="DNA_BRE_C"/>
    <property type="match status" value="1"/>
</dbReference>
<proteinExistence type="predicted"/>
<protein>
    <submittedName>
        <fullName evidence="4">Phage integrase family protein</fullName>
    </submittedName>
</protein>
<feature type="domain" description="Tyr recombinase" evidence="3">
    <location>
        <begin position="1"/>
        <end position="110"/>
    </location>
</feature>
<dbReference type="SUPFAM" id="SSF56349">
    <property type="entry name" value="DNA breaking-rejoining enzymes"/>
    <property type="match status" value="1"/>
</dbReference>
<dbReference type="InterPro" id="IPR011010">
    <property type="entry name" value="DNA_brk_join_enz"/>
</dbReference>
<name>A0A561WF92_9ACTN</name>
<feature type="region of interest" description="Disordered" evidence="2">
    <location>
        <begin position="113"/>
        <end position="142"/>
    </location>
</feature>
<organism evidence="4 5">
    <name type="scientific">Micromonospora palomenae</name>
    <dbReference type="NCBI Taxonomy" id="1461247"/>
    <lineage>
        <taxon>Bacteria</taxon>
        <taxon>Bacillati</taxon>
        <taxon>Actinomycetota</taxon>
        <taxon>Actinomycetes</taxon>
        <taxon>Micromonosporales</taxon>
        <taxon>Micromonosporaceae</taxon>
        <taxon>Micromonospora</taxon>
    </lineage>
</organism>